<dbReference type="EMBL" id="PGTO01000011">
    <property type="protein sequence ID" value="RAU21247.1"/>
    <property type="molecule type" value="Genomic_DNA"/>
</dbReference>
<evidence type="ECO:0000313" key="11">
    <source>
        <dbReference type="EMBL" id="RAU21247.1"/>
    </source>
</evidence>
<reference evidence="11 12" key="1">
    <citation type="submission" date="2017-11" db="EMBL/GenBank/DDBJ databases">
        <title>Draft genome sequence of magnetotactic bacterium Magnetospirillum kuznetsovii LBB-42.</title>
        <authorList>
            <person name="Grouzdev D.S."/>
            <person name="Rysina M.S."/>
            <person name="Baslerov R.V."/>
            <person name="Koziaeva V."/>
        </authorList>
    </citation>
    <scope>NUCLEOTIDE SEQUENCE [LARGE SCALE GENOMIC DNA]</scope>
    <source>
        <strain evidence="11 12">LBB-42</strain>
    </source>
</reference>
<dbReference type="GO" id="GO:0019843">
    <property type="term" value="F:rRNA binding"/>
    <property type="evidence" value="ECO:0007669"/>
    <property type="project" value="UniProtKB-UniRule"/>
</dbReference>
<evidence type="ECO:0000256" key="2">
    <source>
        <dbReference type="ARBA" id="ARBA00022730"/>
    </source>
</evidence>
<dbReference type="GO" id="GO:0003735">
    <property type="term" value="F:structural constituent of ribosome"/>
    <property type="evidence" value="ECO:0007669"/>
    <property type="project" value="InterPro"/>
</dbReference>
<evidence type="ECO:0000256" key="5">
    <source>
        <dbReference type="ARBA" id="ARBA00023274"/>
    </source>
</evidence>
<dbReference type="RefSeq" id="WP_112145684.1">
    <property type="nucleotide sequence ID" value="NZ_PGTO01000011.1"/>
</dbReference>
<proteinExistence type="inferred from homology"/>
<dbReference type="GO" id="GO:0006412">
    <property type="term" value="P:translation"/>
    <property type="evidence" value="ECO:0007669"/>
    <property type="project" value="UniProtKB-UniRule"/>
</dbReference>
<keyword evidence="5 8" id="KW-0687">Ribonucleoprotein</keyword>
<dbReference type="InterPro" id="IPR000630">
    <property type="entry name" value="Ribosomal_uS8"/>
</dbReference>
<organism evidence="11 12">
    <name type="scientific">Paramagnetospirillum kuznetsovii</name>
    <dbReference type="NCBI Taxonomy" id="2053833"/>
    <lineage>
        <taxon>Bacteria</taxon>
        <taxon>Pseudomonadati</taxon>
        <taxon>Pseudomonadota</taxon>
        <taxon>Alphaproteobacteria</taxon>
        <taxon>Rhodospirillales</taxon>
        <taxon>Magnetospirillaceae</taxon>
        <taxon>Paramagnetospirillum</taxon>
    </lineage>
</organism>
<accession>A0A364NWE8</accession>
<dbReference type="Gene3D" id="3.30.1370.30">
    <property type="match status" value="1"/>
</dbReference>
<dbReference type="GO" id="GO:0005840">
    <property type="term" value="C:ribosome"/>
    <property type="evidence" value="ECO:0007669"/>
    <property type="project" value="UniProtKB-KW"/>
</dbReference>
<protein>
    <recommendedName>
        <fullName evidence="6 8">Small ribosomal subunit protein uS8</fullName>
    </recommendedName>
</protein>
<evidence type="ECO:0000256" key="6">
    <source>
        <dbReference type="ARBA" id="ARBA00035258"/>
    </source>
</evidence>
<evidence type="ECO:0000313" key="12">
    <source>
        <dbReference type="Proteomes" id="UP000251075"/>
    </source>
</evidence>
<evidence type="ECO:0000256" key="8">
    <source>
        <dbReference type="HAMAP-Rule" id="MF_01302"/>
    </source>
</evidence>
<evidence type="ECO:0000256" key="4">
    <source>
        <dbReference type="ARBA" id="ARBA00022980"/>
    </source>
</evidence>
<comment type="similarity">
    <text evidence="1 8 9">Belongs to the universal ribosomal protein uS8 family.</text>
</comment>
<keyword evidence="3 8" id="KW-0694">RNA-binding</keyword>
<dbReference type="OrthoDB" id="9802617at2"/>
<dbReference type="NCBIfam" id="NF001109">
    <property type="entry name" value="PRK00136.1"/>
    <property type="match status" value="1"/>
</dbReference>
<dbReference type="AlphaFoldDB" id="A0A364NWE8"/>
<dbReference type="PROSITE" id="PS00053">
    <property type="entry name" value="RIBOSOMAL_S8"/>
    <property type="match status" value="1"/>
</dbReference>
<name>A0A364NWE8_9PROT</name>
<dbReference type="FunFam" id="3.30.1370.30:FF:000002">
    <property type="entry name" value="30S ribosomal protein S8"/>
    <property type="match status" value="1"/>
</dbReference>
<dbReference type="FunFam" id="3.30.1490.10:FF:000001">
    <property type="entry name" value="30S ribosomal protein S8"/>
    <property type="match status" value="1"/>
</dbReference>
<dbReference type="Gene3D" id="3.30.1490.10">
    <property type="match status" value="1"/>
</dbReference>
<dbReference type="InterPro" id="IPR035987">
    <property type="entry name" value="Ribosomal_uS8_sf"/>
</dbReference>
<evidence type="ECO:0000256" key="3">
    <source>
        <dbReference type="ARBA" id="ARBA00022884"/>
    </source>
</evidence>
<feature type="region of interest" description="Disordered" evidence="10">
    <location>
        <begin position="1"/>
        <end position="29"/>
    </location>
</feature>
<sequence length="132" mass="14556">MSMTDPVGDMLTRIRNGQRANKSSVKSPASSLRANVLEVLKREGYIRGYERVDVRPGIAELSIELKYHEGQPVIREISRVSTPGRRVYSKIADLRRVANGLGISILSTPRGVMSDTEARAQNVGGEVLCEVF</sequence>
<dbReference type="HAMAP" id="MF_01302_B">
    <property type="entry name" value="Ribosomal_uS8_B"/>
    <property type="match status" value="1"/>
</dbReference>
<evidence type="ECO:0000256" key="10">
    <source>
        <dbReference type="SAM" id="MobiDB-lite"/>
    </source>
</evidence>
<dbReference type="PANTHER" id="PTHR11758">
    <property type="entry name" value="40S RIBOSOMAL PROTEIN S15A"/>
    <property type="match status" value="1"/>
</dbReference>
<dbReference type="GO" id="GO:0005737">
    <property type="term" value="C:cytoplasm"/>
    <property type="evidence" value="ECO:0007669"/>
    <property type="project" value="UniProtKB-ARBA"/>
</dbReference>
<dbReference type="SUPFAM" id="SSF56047">
    <property type="entry name" value="Ribosomal protein S8"/>
    <property type="match status" value="1"/>
</dbReference>
<evidence type="ECO:0000256" key="1">
    <source>
        <dbReference type="ARBA" id="ARBA00006471"/>
    </source>
</evidence>
<dbReference type="Proteomes" id="UP000251075">
    <property type="component" value="Unassembled WGS sequence"/>
</dbReference>
<keyword evidence="2 8" id="KW-0699">rRNA-binding</keyword>
<keyword evidence="4 8" id="KW-0689">Ribosomal protein</keyword>
<evidence type="ECO:0000256" key="7">
    <source>
        <dbReference type="ARBA" id="ARBA00046740"/>
    </source>
</evidence>
<feature type="compositionally biased region" description="Polar residues" evidence="10">
    <location>
        <begin position="18"/>
        <end position="29"/>
    </location>
</feature>
<comment type="function">
    <text evidence="8">One of the primary rRNA binding proteins, it binds directly to 16S rRNA central domain where it helps coordinate assembly of the platform of the 30S subunit.</text>
</comment>
<evidence type="ECO:0000256" key="9">
    <source>
        <dbReference type="RuleBase" id="RU003660"/>
    </source>
</evidence>
<keyword evidence="12" id="KW-1185">Reference proteome</keyword>
<comment type="caution">
    <text evidence="11">The sequence shown here is derived from an EMBL/GenBank/DDBJ whole genome shotgun (WGS) entry which is preliminary data.</text>
</comment>
<dbReference type="GO" id="GO:1990904">
    <property type="term" value="C:ribonucleoprotein complex"/>
    <property type="evidence" value="ECO:0007669"/>
    <property type="project" value="UniProtKB-KW"/>
</dbReference>
<dbReference type="Pfam" id="PF00410">
    <property type="entry name" value="Ribosomal_S8"/>
    <property type="match status" value="1"/>
</dbReference>
<gene>
    <name evidence="8" type="primary">rpsH</name>
    <name evidence="11" type="ORF">CU669_13805</name>
</gene>
<dbReference type="InterPro" id="IPR047863">
    <property type="entry name" value="Ribosomal_uS8_CS"/>
</dbReference>
<comment type="subunit">
    <text evidence="7 8">Part of the 30S ribosomal subunit. Contacts proteins S5 and S12.</text>
</comment>